<dbReference type="PANTHER" id="PTHR44591">
    <property type="entry name" value="STRESS RESPONSE REGULATOR PROTEIN 1"/>
    <property type="match status" value="1"/>
</dbReference>
<dbReference type="PROSITE" id="PS50110">
    <property type="entry name" value="RESPONSE_REGULATORY"/>
    <property type="match status" value="1"/>
</dbReference>
<organism evidence="4 5">
    <name type="scientific">Sphingobium indicum (strain DSM 16412 / CCM 7286 / MTCC 6364 / B90A)</name>
    <dbReference type="NCBI Taxonomy" id="861109"/>
    <lineage>
        <taxon>Bacteria</taxon>
        <taxon>Pseudomonadati</taxon>
        <taxon>Pseudomonadota</taxon>
        <taxon>Alphaproteobacteria</taxon>
        <taxon>Sphingomonadales</taxon>
        <taxon>Sphingomonadaceae</taxon>
        <taxon>Sphingobium</taxon>
    </lineage>
</organism>
<dbReference type="InterPro" id="IPR050595">
    <property type="entry name" value="Bact_response_regulator"/>
</dbReference>
<name>A0A1L5BKN0_SPHIB</name>
<dbReference type="GO" id="GO:0000160">
    <property type="term" value="P:phosphorelay signal transduction system"/>
    <property type="evidence" value="ECO:0007669"/>
    <property type="project" value="InterPro"/>
</dbReference>
<proteinExistence type="predicted"/>
<dbReference type="PANTHER" id="PTHR44591:SF21">
    <property type="entry name" value="TWO-COMPONENT RESPONSE REGULATOR"/>
    <property type="match status" value="1"/>
</dbReference>
<sequence length="120" mass="13042">MRKITVLVVEDQALLRWHAVDMIENAGFIALEAEDADAAIAILMLSADIQLVFTDIEMPGSMDGIQLAALVRDRWPPMHIIVTSGRSAVDASTLPVGCPFVAKPPMWPALIETMRSLTAT</sequence>
<dbReference type="InterPro" id="IPR001789">
    <property type="entry name" value="Sig_transdc_resp-reg_receiver"/>
</dbReference>
<dbReference type="Gene3D" id="3.40.50.2300">
    <property type="match status" value="1"/>
</dbReference>
<dbReference type="EMBL" id="CP013070">
    <property type="protein sequence ID" value="APL93471.1"/>
    <property type="molecule type" value="Genomic_DNA"/>
</dbReference>
<dbReference type="RefSeq" id="WP_007684144.1">
    <property type="nucleotide sequence ID" value="NZ_CP013070.1"/>
</dbReference>
<dbReference type="Proteomes" id="UP000004550">
    <property type="component" value="Chromosome"/>
</dbReference>
<dbReference type="InterPro" id="IPR011006">
    <property type="entry name" value="CheY-like_superfamily"/>
</dbReference>
<evidence type="ECO:0000313" key="5">
    <source>
        <dbReference type="Proteomes" id="UP000004550"/>
    </source>
</evidence>
<feature type="modified residue" description="4-aspartylphosphate" evidence="2">
    <location>
        <position position="55"/>
    </location>
</feature>
<evidence type="ECO:0000256" key="1">
    <source>
        <dbReference type="ARBA" id="ARBA00022553"/>
    </source>
</evidence>
<dbReference type="KEGG" id="sinb:SIDU_02440"/>
<gene>
    <name evidence="4" type="ORF">SIDU_02440</name>
</gene>
<dbReference type="AlphaFoldDB" id="A0A1L5BKN0"/>
<protein>
    <recommendedName>
        <fullName evidence="3">Response regulatory domain-containing protein</fullName>
    </recommendedName>
</protein>
<dbReference type="SUPFAM" id="SSF52172">
    <property type="entry name" value="CheY-like"/>
    <property type="match status" value="1"/>
</dbReference>
<evidence type="ECO:0000259" key="3">
    <source>
        <dbReference type="PROSITE" id="PS50110"/>
    </source>
</evidence>
<dbReference type="Pfam" id="PF00072">
    <property type="entry name" value="Response_reg"/>
    <property type="match status" value="1"/>
</dbReference>
<evidence type="ECO:0000313" key="4">
    <source>
        <dbReference type="EMBL" id="APL93471.1"/>
    </source>
</evidence>
<keyword evidence="1 2" id="KW-0597">Phosphoprotein</keyword>
<evidence type="ECO:0000256" key="2">
    <source>
        <dbReference type="PROSITE-ProRule" id="PRU00169"/>
    </source>
</evidence>
<accession>A0A1L5BKN0</accession>
<reference evidence="4 5" key="1">
    <citation type="journal article" date="2012" name="J. Bacteriol.">
        <title>Genome sequence of Sphingobium indicum B90A, a hexachlorocyclohexane-degrading bacterium.</title>
        <authorList>
            <person name="Anand S."/>
            <person name="Sangwan N."/>
            <person name="Lata P."/>
            <person name="Kaur J."/>
            <person name="Dua A."/>
            <person name="Singh A.K."/>
            <person name="Verma M."/>
            <person name="Kaur J."/>
            <person name="Khurana J.P."/>
            <person name="Khurana P."/>
            <person name="Mathur S."/>
            <person name="Lal R."/>
        </authorList>
    </citation>
    <scope>NUCLEOTIDE SEQUENCE [LARGE SCALE GENOMIC DNA]</scope>
    <source>
        <strain evidence="5">DSM 16412 / CCM 7286 / MTCC 6364 / B90A</strain>
    </source>
</reference>
<feature type="domain" description="Response regulatory" evidence="3">
    <location>
        <begin position="5"/>
        <end position="118"/>
    </location>
</feature>
<dbReference type="SMART" id="SM00448">
    <property type="entry name" value="REC"/>
    <property type="match status" value="1"/>
</dbReference>